<sequence length="62" mass="7066">EKRHLHSLFTSQVKAKETENKNHLTPQETHLVPPVNIRSENNDVLPSSISCMNFSTILIIID</sequence>
<accession>A0AAD8E292</accession>
<protein>
    <submittedName>
        <fullName evidence="1">Uncharacterized protein</fullName>
    </submittedName>
</protein>
<gene>
    <name evidence="1" type="ORF">L9F63_008560</name>
</gene>
<dbReference type="Proteomes" id="UP001233999">
    <property type="component" value="Unassembled WGS sequence"/>
</dbReference>
<evidence type="ECO:0000313" key="1">
    <source>
        <dbReference type="EMBL" id="KAJ9574034.1"/>
    </source>
</evidence>
<proteinExistence type="predicted"/>
<reference evidence="1" key="1">
    <citation type="journal article" date="2023" name="IScience">
        <title>Live-bearing cockroach genome reveals convergent evolutionary mechanisms linked to viviparity in insects and beyond.</title>
        <authorList>
            <person name="Fouks B."/>
            <person name="Harrison M.C."/>
            <person name="Mikhailova A.A."/>
            <person name="Marchal E."/>
            <person name="English S."/>
            <person name="Carruthers M."/>
            <person name="Jennings E.C."/>
            <person name="Chiamaka E.L."/>
            <person name="Frigard R.A."/>
            <person name="Pippel M."/>
            <person name="Attardo G.M."/>
            <person name="Benoit J.B."/>
            <person name="Bornberg-Bauer E."/>
            <person name="Tobe S.S."/>
        </authorList>
    </citation>
    <scope>NUCLEOTIDE SEQUENCE</scope>
    <source>
        <strain evidence="1">Stay&amp;Tobe</strain>
    </source>
</reference>
<feature type="non-terminal residue" evidence="1">
    <location>
        <position position="1"/>
    </location>
</feature>
<feature type="non-terminal residue" evidence="1">
    <location>
        <position position="62"/>
    </location>
</feature>
<organism evidence="1 2">
    <name type="scientific">Diploptera punctata</name>
    <name type="common">Pacific beetle cockroach</name>
    <dbReference type="NCBI Taxonomy" id="6984"/>
    <lineage>
        <taxon>Eukaryota</taxon>
        <taxon>Metazoa</taxon>
        <taxon>Ecdysozoa</taxon>
        <taxon>Arthropoda</taxon>
        <taxon>Hexapoda</taxon>
        <taxon>Insecta</taxon>
        <taxon>Pterygota</taxon>
        <taxon>Neoptera</taxon>
        <taxon>Polyneoptera</taxon>
        <taxon>Dictyoptera</taxon>
        <taxon>Blattodea</taxon>
        <taxon>Blaberoidea</taxon>
        <taxon>Blaberidae</taxon>
        <taxon>Diplopterinae</taxon>
        <taxon>Diploptera</taxon>
    </lineage>
</organism>
<dbReference type="EMBL" id="JASPKZ010010657">
    <property type="protein sequence ID" value="KAJ9574034.1"/>
    <property type="molecule type" value="Genomic_DNA"/>
</dbReference>
<dbReference type="AlphaFoldDB" id="A0AAD8E292"/>
<name>A0AAD8E292_DIPPU</name>
<reference evidence="1" key="2">
    <citation type="submission" date="2023-05" db="EMBL/GenBank/DDBJ databases">
        <authorList>
            <person name="Fouks B."/>
        </authorList>
    </citation>
    <scope>NUCLEOTIDE SEQUENCE</scope>
    <source>
        <strain evidence="1">Stay&amp;Tobe</strain>
        <tissue evidence="1">Testes</tissue>
    </source>
</reference>
<keyword evidence="2" id="KW-1185">Reference proteome</keyword>
<evidence type="ECO:0000313" key="2">
    <source>
        <dbReference type="Proteomes" id="UP001233999"/>
    </source>
</evidence>
<comment type="caution">
    <text evidence="1">The sequence shown here is derived from an EMBL/GenBank/DDBJ whole genome shotgun (WGS) entry which is preliminary data.</text>
</comment>